<keyword evidence="1" id="KW-0812">Transmembrane</keyword>
<proteinExistence type="predicted"/>
<feature type="chain" id="PRO_5040981398" evidence="2">
    <location>
        <begin position="25"/>
        <end position="509"/>
    </location>
</feature>
<comment type="caution">
    <text evidence="3">The sequence shown here is derived from an EMBL/GenBank/DDBJ whole genome shotgun (WGS) entry which is preliminary data.</text>
</comment>
<feature type="transmembrane region" description="Helical" evidence="1">
    <location>
        <begin position="93"/>
        <end position="113"/>
    </location>
</feature>
<evidence type="ECO:0000313" key="4">
    <source>
        <dbReference type="Proteomes" id="UP001141434"/>
    </source>
</evidence>
<dbReference type="AlphaFoldDB" id="A0A9W9GBA5"/>
<keyword evidence="1" id="KW-0472">Membrane</keyword>
<evidence type="ECO:0000256" key="1">
    <source>
        <dbReference type="SAM" id="Phobius"/>
    </source>
</evidence>
<keyword evidence="2" id="KW-0732">Signal</keyword>
<feature type="transmembrane region" description="Helical" evidence="1">
    <location>
        <begin position="59"/>
        <end position="81"/>
    </location>
</feature>
<name>A0A9W9GBA5_9EURO</name>
<dbReference type="GeneID" id="81390462"/>
<keyword evidence="4" id="KW-1185">Reference proteome</keyword>
<dbReference type="RefSeq" id="XP_056516144.1">
    <property type="nucleotide sequence ID" value="XM_056651294.1"/>
</dbReference>
<evidence type="ECO:0000256" key="2">
    <source>
        <dbReference type="SAM" id="SignalP"/>
    </source>
</evidence>
<dbReference type="Proteomes" id="UP001141434">
    <property type="component" value="Unassembled WGS sequence"/>
</dbReference>
<feature type="signal peptide" evidence="2">
    <location>
        <begin position="1"/>
        <end position="24"/>
    </location>
</feature>
<dbReference type="OrthoDB" id="10675862at2759"/>
<sequence length="509" mass="57736">MRIFKAPSTCVVISLFLLFCIITARPTNHARSDSMALEVRPAGDLSPRYGAGNALQPRYFMTATLVYVPFTAASALLYDCARHGGQSLSCQAIIVYLLVMSGLFTAKYIWVFLNYDLPSMNRAKTKEGLDVKAAEVALNTARLNYDMTNTNLQKAQHDLDQALIQANRDSEQYSHDEFIRKHDRKLKNIESLKTDWEFWASRELRALEDTIGPEDEAGQAEWKKVKEKLEAAKKEDVADLKWDEQKAFEKALEDFKKSRHADTETKDQKNVMKGAAEAFANLATLKGVTSDSLTAPDQFEHDMAKIEEGLYHNQQKRRRSSDLPRLMYDSCTEGGSCHRVWYSNDHAQLQRRGLSSSDVTHKIYFTPNDYEFAPRSRRRDHLTGMVECRDEQTFSTNKGDLHIMTAWRSGPDSDALSNLAHQSVDTLFNKTIESIKNDGATRNEKRDQVPSIASMGKECLSFDDQSKGEPALWGLIHVTMNPADMENNDLDSDFETCQKKISDAEKKKK</sequence>
<reference evidence="3" key="1">
    <citation type="submission" date="2022-11" db="EMBL/GenBank/DDBJ databases">
        <authorList>
            <person name="Petersen C."/>
        </authorList>
    </citation>
    <scope>NUCLEOTIDE SEQUENCE</scope>
    <source>
        <strain evidence="3">IBT 34128</strain>
    </source>
</reference>
<reference evidence="3" key="2">
    <citation type="journal article" date="2023" name="IMA Fungus">
        <title>Comparative genomic study of the Penicillium genus elucidates a diverse pangenome and 15 lateral gene transfer events.</title>
        <authorList>
            <person name="Petersen C."/>
            <person name="Sorensen T."/>
            <person name="Nielsen M.R."/>
            <person name="Sondergaard T.E."/>
            <person name="Sorensen J.L."/>
            <person name="Fitzpatrick D.A."/>
            <person name="Frisvad J.C."/>
            <person name="Nielsen K.L."/>
        </authorList>
    </citation>
    <scope>NUCLEOTIDE SEQUENCE</scope>
    <source>
        <strain evidence="3">IBT 34128</strain>
    </source>
</reference>
<keyword evidence="1" id="KW-1133">Transmembrane helix</keyword>
<organism evidence="3 4">
    <name type="scientific">Penicillium alfredii</name>
    <dbReference type="NCBI Taxonomy" id="1506179"/>
    <lineage>
        <taxon>Eukaryota</taxon>
        <taxon>Fungi</taxon>
        <taxon>Dikarya</taxon>
        <taxon>Ascomycota</taxon>
        <taxon>Pezizomycotina</taxon>
        <taxon>Eurotiomycetes</taxon>
        <taxon>Eurotiomycetidae</taxon>
        <taxon>Eurotiales</taxon>
        <taxon>Aspergillaceae</taxon>
        <taxon>Penicillium</taxon>
    </lineage>
</organism>
<protein>
    <submittedName>
        <fullName evidence="3">Uncharacterized protein</fullName>
    </submittedName>
</protein>
<gene>
    <name evidence="3" type="ORF">NUU61_000711</name>
</gene>
<evidence type="ECO:0000313" key="3">
    <source>
        <dbReference type="EMBL" id="KAJ5114952.1"/>
    </source>
</evidence>
<dbReference type="EMBL" id="JAPMSZ010000001">
    <property type="protein sequence ID" value="KAJ5114952.1"/>
    <property type="molecule type" value="Genomic_DNA"/>
</dbReference>
<accession>A0A9W9GBA5</accession>